<keyword evidence="7" id="KW-0255">Endonuclease</keyword>
<evidence type="ECO:0000256" key="2">
    <source>
        <dbReference type="ARBA" id="ARBA00011322"/>
    </source>
</evidence>
<keyword evidence="7" id="KW-0233">DNA recombination</keyword>
<dbReference type="NCBIfam" id="TIGR00619">
    <property type="entry name" value="sbcd"/>
    <property type="match status" value="1"/>
</dbReference>
<keyword evidence="4 7" id="KW-0540">Nuclease</keyword>
<evidence type="ECO:0000313" key="9">
    <source>
        <dbReference type="EMBL" id="QER67244.1"/>
    </source>
</evidence>
<dbReference type="PANTHER" id="PTHR30337">
    <property type="entry name" value="COMPONENT OF ATP-DEPENDENT DSDNA EXONUCLEASE"/>
    <property type="match status" value="1"/>
</dbReference>
<keyword evidence="10" id="KW-1185">Reference proteome</keyword>
<organism evidence="9 10">
    <name type="scientific">Paucilactobacillus nenjiangensis</name>
    <dbReference type="NCBI Taxonomy" id="1296540"/>
    <lineage>
        <taxon>Bacteria</taxon>
        <taxon>Bacillati</taxon>
        <taxon>Bacillota</taxon>
        <taxon>Bacilli</taxon>
        <taxon>Lactobacillales</taxon>
        <taxon>Lactobacillaceae</taxon>
        <taxon>Paucilactobacillus</taxon>
    </lineage>
</organism>
<dbReference type="KEGG" id="lnn:F0161_04840"/>
<dbReference type="GO" id="GO:0004519">
    <property type="term" value="F:endonuclease activity"/>
    <property type="evidence" value="ECO:0007669"/>
    <property type="project" value="UniProtKB-KW"/>
</dbReference>
<evidence type="ECO:0000259" key="8">
    <source>
        <dbReference type="Pfam" id="PF00149"/>
    </source>
</evidence>
<dbReference type="CDD" id="cd00840">
    <property type="entry name" value="MPP_Mre11_N"/>
    <property type="match status" value="1"/>
</dbReference>
<dbReference type="Pfam" id="PF00149">
    <property type="entry name" value="Metallophos"/>
    <property type="match status" value="1"/>
</dbReference>
<dbReference type="Proteomes" id="UP000325295">
    <property type="component" value="Chromosome"/>
</dbReference>
<evidence type="ECO:0000256" key="1">
    <source>
        <dbReference type="ARBA" id="ARBA00010555"/>
    </source>
</evidence>
<dbReference type="EMBL" id="CP043939">
    <property type="protein sequence ID" value="QER67244.1"/>
    <property type="molecule type" value="Genomic_DNA"/>
</dbReference>
<sequence>MKLLHTADWHIGKELGEYSLLEEQWNAFHQIVNIAETEHVDGIIIAGDLYDRAIAPTSAVNALESMLRELNLEKQYPIYAVSGNHDGATRLGAGHEWREQTKLYLNTTLAGAFEPIETNEAQIFLLPFLDPLEARTYYQISEDEAVNYSTIEQVMAKIIPDLVNNFDNAKKHILVTHFNVTGSGNEDYKFTSETNSRVGGLKGVPAALFNDFDYVALGHIHLKQASPNEKMQYSGSPVKFNTKEAQSEKGVYIVDISEEEVSTEWKRITTGKDLIVLKGTYEELITPSFYEQYDRDGKNWFSITINGIGARDSRATLSGIYGEVVELNYNLPKLINNEIDLAIDTKDQAEEDVIAEFYEKVTDNQLSKQQAAIVEQTLTEIKQSEED</sequence>
<proteinExistence type="inferred from homology"/>
<gene>
    <name evidence="7" type="primary">sbcD</name>
    <name evidence="9" type="ORF">F0161_04840</name>
</gene>
<comment type="function">
    <text evidence="7">SbcCD cleaves DNA hairpin structures. These structures can inhibit DNA replication and are intermediates in certain DNA recombination reactions. The complex acts as a 3'-&gt;5' double strand exonuclease that can open hairpins. It also has a 5' single-strand endonuclease activity.</text>
</comment>
<keyword evidence="5 7" id="KW-0378">Hydrolase</keyword>
<dbReference type="AlphaFoldDB" id="A0A5P1X2Y0"/>
<keyword evidence="6 7" id="KW-0269">Exonuclease</keyword>
<evidence type="ECO:0000313" key="10">
    <source>
        <dbReference type="Proteomes" id="UP000325295"/>
    </source>
</evidence>
<dbReference type="Gene3D" id="3.60.21.10">
    <property type="match status" value="1"/>
</dbReference>
<protein>
    <recommendedName>
        <fullName evidence="3 7">Nuclease SbcCD subunit D</fullName>
    </recommendedName>
</protein>
<dbReference type="GO" id="GO:0006310">
    <property type="term" value="P:DNA recombination"/>
    <property type="evidence" value="ECO:0007669"/>
    <property type="project" value="UniProtKB-KW"/>
</dbReference>
<accession>A0A5P1X2Y0</accession>
<evidence type="ECO:0000256" key="5">
    <source>
        <dbReference type="ARBA" id="ARBA00022801"/>
    </source>
</evidence>
<dbReference type="GO" id="GO:0006260">
    <property type="term" value="P:DNA replication"/>
    <property type="evidence" value="ECO:0007669"/>
    <property type="project" value="UniProtKB-KW"/>
</dbReference>
<evidence type="ECO:0000256" key="4">
    <source>
        <dbReference type="ARBA" id="ARBA00022722"/>
    </source>
</evidence>
<evidence type="ECO:0000256" key="7">
    <source>
        <dbReference type="RuleBase" id="RU363069"/>
    </source>
</evidence>
<feature type="domain" description="Calcineurin-like phosphoesterase" evidence="8">
    <location>
        <begin position="1"/>
        <end position="221"/>
    </location>
</feature>
<comment type="similarity">
    <text evidence="1 7">Belongs to the SbcD family.</text>
</comment>
<dbReference type="PANTHER" id="PTHR30337:SF0">
    <property type="entry name" value="NUCLEASE SBCCD SUBUNIT D"/>
    <property type="match status" value="1"/>
</dbReference>
<dbReference type="InterPro" id="IPR050535">
    <property type="entry name" value="DNA_Repair-Maintenance_Comp"/>
</dbReference>
<dbReference type="InterPro" id="IPR004593">
    <property type="entry name" value="SbcD"/>
</dbReference>
<dbReference type="OrthoDB" id="9773856at2"/>
<dbReference type="InterPro" id="IPR004843">
    <property type="entry name" value="Calcineurin-like_PHP"/>
</dbReference>
<reference evidence="9 10" key="1">
    <citation type="submission" date="2019-09" db="EMBL/GenBank/DDBJ databases">
        <title>Complete Genome Sequence of Lactobacillus nenjiangensis SH-Y15, isolated from sauerkraut.</title>
        <authorList>
            <person name="Yang H."/>
        </authorList>
    </citation>
    <scope>NUCLEOTIDE SEQUENCE [LARGE SCALE GENOMIC DNA]</scope>
    <source>
        <strain evidence="9 10">SH-Y15</strain>
    </source>
</reference>
<dbReference type="InterPro" id="IPR041796">
    <property type="entry name" value="Mre11_N"/>
</dbReference>
<evidence type="ECO:0000256" key="3">
    <source>
        <dbReference type="ARBA" id="ARBA00013365"/>
    </source>
</evidence>
<name>A0A5P1X2Y0_9LACO</name>
<dbReference type="InterPro" id="IPR029052">
    <property type="entry name" value="Metallo-depent_PP-like"/>
</dbReference>
<evidence type="ECO:0000256" key="6">
    <source>
        <dbReference type="ARBA" id="ARBA00022839"/>
    </source>
</evidence>
<keyword evidence="7" id="KW-0235">DNA replication</keyword>
<dbReference type="GO" id="GO:0008408">
    <property type="term" value="F:3'-5' exonuclease activity"/>
    <property type="evidence" value="ECO:0007669"/>
    <property type="project" value="InterPro"/>
</dbReference>
<dbReference type="SUPFAM" id="SSF56300">
    <property type="entry name" value="Metallo-dependent phosphatases"/>
    <property type="match status" value="1"/>
</dbReference>
<comment type="subunit">
    <text evidence="2 7">Heterodimer of SbcC and SbcD.</text>
</comment>
<dbReference type="RefSeq" id="WP_150203883.1">
    <property type="nucleotide sequence ID" value="NZ_CP043939.1"/>
</dbReference>